<evidence type="ECO:0000313" key="3">
    <source>
        <dbReference type="Proteomes" id="UP000646365"/>
    </source>
</evidence>
<reference evidence="2" key="1">
    <citation type="journal article" date="2014" name="Int. J. Syst. Evol. Microbiol.">
        <title>Complete genome sequence of Corynebacterium casei LMG S-19264T (=DSM 44701T), isolated from a smear-ripened cheese.</title>
        <authorList>
            <consortium name="US DOE Joint Genome Institute (JGI-PGF)"/>
            <person name="Walter F."/>
            <person name="Albersmeier A."/>
            <person name="Kalinowski J."/>
            <person name="Ruckert C."/>
        </authorList>
    </citation>
    <scope>NUCLEOTIDE SEQUENCE</scope>
    <source>
        <strain evidence="2">CGMCC 1.15725</strain>
    </source>
</reference>
<organism evidence="2 3">
    <name type="scientific">Aliidongia dinghuensis</name>
    <dbReference type="NCBI Taxonomy" id="1867774"/>
    <lineage>
        <taxon>Bacteria</taxon>
        <taxon>Pseudomonadati</taxon>
        <taxon>Pseudomonadota</taxon>
        <taxon>Alphaproteobacteria</taxon>
        <taxon>Rhodospirillales</taxon>
        <taxon>Dongiaceae</taxon>
        <taxon>Aliidongia</taxon>
    </lineage>
</organism>
<dbReference type="Proteomes" id="UP000646365">
    <property type="component" value="Unassembled WGS sequence"/>
</dbReference>
<dbReference type="EMBL" id="BMJQ01000001">
    <property type="protein sequence ID" value="GGE99884.1"/>
    <property type="molecule type" value="Genomic_DNA"/>
</dbReference>
<feature type="chain" id="PRO_5035313015" evidence="1">
    <location>
        <begin position="34"/>
        <end position="147"/>
    </location>
</feature>
<keyword evidence="3" id="KW-1185">Reference proteome</keyword>
<evidence type="ECO:0000256" key="1">
    <source>
        <dbReference type="SAM" id="SignalP"/>
    </source>
</evidence>
<gene>
    <name evidence="2" type="ORF">GCM10011611_01860</name>
</gene>
<name>A0A8J2YPY0_9PROT</name>
<sequence length="147" mass="15945">MLDEVTMIPNARRLRHGFAAALLAGLAGATAFAQTAPAPATPASPKRQCFSLTDWRGGWRAPNPSVIYIRVNISDVWRIDLSTPSNQLMWPDRHLVSVARGGDAVCAPIDLDLKVADTHGYREPLIAKAITKLTPEEVAALPVKDRP</sequence>
<evidence type="ECO:0000313" key="2">
    <source>
        <dbReference type="EMBL" id="GGE99884.1"/>
    </source>
</evidence>
<protein>
    <submittedName>
        <fullName evidence="2">Uncharacterized protein</fullName>
    </submittedName>
</protein>
<reference evidence="2" key="2">
    <citation type="submission" date="2020-09" db="EMBL/GenBank/DDBJ databases">
        <authorList>
            <person name="Sun Q."/>
            <person name="Zhou Y."/>
        </authorList>
    </citation>
    <scope>NUCLEOTIDE SEQUENCE</scope>
    <source>
        <strain evidence="2">CGMCC 1.15725</strain>
    </source>
</reference>
<proteinExistence type="predicted"/>
<keyword evidence="1" id="KW-0732">Signal</keyword>
<accession>A0A8J2YPY0</accession>
<comment type="caution">
    <text evidence="2">The sequence shown here is derived from an EMBL/GenBank/DDBJ whole genome shotgun (WGS) entry which is preliminary data.</text>
</comment>
<feature type="signal peptide" evidence="1">
    <location>
        <begin position="1"/>
        <end position="33"/>
    </location>
</feature>
<dbReference type="AlphaFoldDB" id="A0A8J2YPY0"/>